<dbReference type="RefSeq" id="WP_324669688.1">
    <property type="nucleotide sequence ID" value="NZ_CP141614.1"/>
</dbReference>
<dbReference type="InterPro" id="IPR005545">
    <property type="entry name" value="YCII"/>
</dbReference>
<dbReference type="InterPro" id="IPR011008">
    <property type="entry name" value="Dimeric_a/b-barrel"/>
</dbReference>
<protein>
    <submittedName>
        <fullName evidence="3">YciI family protein</fullName>
    </submittedName>
</protein>
<feature type="domain" description="YCII-related" evidence="2">
    <location>
        <begin position="14"/>
        <end position="82"/>
    </location>
</feature>
<dbReference type="Gene3D" id="3.30.70.1060">
    <property type="entry name" value="Dimeric alpha+beta barrel"/>
    <property type="match status" value="1"/>
</dbReference>
<evidence type="ECO:0000256" key="1">
    <source>
        <dbReference type="ARBA" id="ARBA00007689"/>
    </source>
</evidence>
<accession>A0ABZ1BRT7</accession>
<dbReference type="PANTHER" id="PTHR37828">
    <property type="entry name" value="GSR2449 PROTEIN"/>
    <property type="match status" value="1"/>
</dbReference>
<proteinExistence type="inferred from homology"/>
<comment type="similarity">
    <text evidence="1">Belongs to the YciI family.</text>
</comment>
<sequence length="90" mass="10047">MEHVVALLWIVDPEANRRLRPAHLEYIGRLHREGKVVMAGPFGDGSGGMVVYRVDSVDEARRLVLDDPVVSGGARRFSLLPWTPLELSQL</sequence>
<dbReference type="EMBL" id="CP141614">
    <property type="protein sequence ID" value="WRP15288.1"/>
    <property type="molecule type" value="Genomic_DNA"/>
</dbReference>
<gene>
    <name evidence="3" type="ORF">VLY81_03735</name>
</gene>
<dbReference type="SUPFAM" id="SSF54909">
    <property type="entry name" value="Dimeric alpha+beta barrel"/>
    <property type="match status" value="1"/>
</dbReference>
<organism evidence="3 4">
    <name type="scientific">Geochorda subterranea</name>
    <dbReference type="NCBI Taxonomy" id="3109564"/>
    <lineage>
        <taxon>Bacteria</taxon>
        <taxon>Bacillati</taxon>
        <taxon>Bacillota</taxon>
        <taxon>Limnochordia</taxon>
        <taxon>Limnochordales</taxon>
        <taxon>Geochordaceae</taxon>
        <taxon>Geochorda</taxon>
    </lineage>
</organism>
<keyword evidence="4" id="KW-1185">Reference proteome</keyword>
<evidence type="ECO:0000313" key="4">
    <source>
        <dbReference type="Proteomes" id="UP001333102"/>
    </source>
</evidence>
<dbReference type="PANTHER" id="PTHR37828:SF1">
    <property type="entry name" value="YCII-RELATED DOMAIN-CONTAINING PROTEIN"/>
    <property type="match status" value="1"/>
</dbReference>
<dbReference type="Proteomes" id="UP001333102">
    <property type="component" value="Chromosome"/>
</dbReference>
<evidence type="ECO:0000313" key="3">
    <source>
        <dbReference type="EMBL" id="WRP15288.1"/>
    </source>
</evidence>
<reference evidence="4" key="1">
    <citation type="submission" date="2023-12" db="EMBL/GenBank/DDBJ databases">
        <title>Novel isolates from deep terrestrial aquifers shed light on the physiology and ecology of the class Limnochordia.</title>
        <authorList>
            <person name="Karnachuk O.V."/>
            <person name="Lukina A.P."/>
            <person name="Avakyan M.R."/>
            <person name="Kadnikov V."/>
            <person name="Begmatov S."/>
            <person name="Beletsky A.V."/>
            <person name="Mardanov A.V."/>
            <person name="Ravin N.V."/>
        </authorList>
    </citation>
    <scope>NUCLEOTIDE SEQUENCE [LARGE SCALE GENOMIC DNA]</scope>
    <source>
        <strain evidence="4">LN</strain>
    </source>
</reference>
<name>A0ABZ1BRT7_9FIRM</name>
<evidence type="ECO:0000259" key="2">
    <source>
        <dbReference type="Pfam" id="PF03795"/>
    </source>
</evidence>
<dbReference type="Pfam" id="PF03795">
    <property type="entry name" value="YCII"/>
    <property type="match status" value="1"/>
</dbReference>